<accession>Q730U9</accession>
<evidence type="ECO:0000313" key="3">
    <source>
        <dbReference type="Proteomes" id="UP000002527"/>
    </source>
</evidence>
<dbReference type="AlphaFoldDB" id="Q730U9"/>
<keyword evidence="1" id="KW-0812">Transmembrane</keyword>
<evidence type="ECO:0000256" key="1">
    <source>
        <dbReference type="SAM" id="Phobius"/>
    </source>
</evidence>
<keyword evidence="1" id="KW-0472">Membrane</keyword>
<evidence type="ECO:0000313" key="2">
    <source>
        <dbReference type="EMBL" id="AAS43218.1"/>
    </source>
</evidence>
<proteinExistence type="predicted"/>
<evidence type="ECO:0008006" key="4">
    <source>
        <dbReference type="Google" id="ProtNLM"/>
    </source>
</evidence>
<reference evidence="2 3" key="1">
    <citation type="journal article" date="2004" name="Nucleic Acids Res.">
        <title>The genome sequence of Bacillus cereus ATCC 10987 reveals metabolic adaptations and a large plasmid related to Bacillus anthracis pXO1.</title>
        <authorList>
            <person name="Rasko D.A."/>
            <person name="Ravel J."/>
            <person name="Okstad O.A."/>
            <person name="Helgason E."/>
            <person name="Cer R.Z."/>
            <person name="Jiang L."/>
            <person name="Shores K.A."/>
            <person name="Fouts D.E."/>
            <person name="Tourasse N.J."/>
            <person name="Angiuoli S.V."/>
            <person name="Kolonay J."/>
            <person name="Nelson W.C."/>
            <person name="Kolsto A.-B."/>
            <person name="Fraser C.M."/>
            <person name="Read T.D."/>
        </authorList>
    </citation>
    <scope>NUCLEOTIDE SEQUENCE [LARGE SCALE GENOMIC DNA]</scope>
    <source>
        <strain evidence="3">ATCC 10987 / NRS 248</strain>
    </source>
</reference>
<organism evidence="2 3">
    <name type="scientific">Bacillus cereus (strain ATCC 10987 / NRS 248)</name>
    <dbReference type="NCBI Taxonomy" id="222523"/>
    <lineage>
        <taxon>Bacteria</taxon>
        <taxon>Bacillati</taxon>
        <taxon>Bacillota</taxon>
        <taxon>Bacilli</taxon>
        <taxon>Bacillales</taxon>
        <taxon>Bacillaceae</taxon>
        <taxon>Bacillus</taxon>
        <taxon>Bacillus cereus group</taxon>
    </lineage>
</organism>
<dbReference type="KEGG" id="bca:BCE_4317"/>
<dbReference type="HOGENOM" id="CLU_174567_0_0_9"/>
<name>Q730U9_BACC1</name>
<dbReference type="EMBL" id="AE017194">
    <property type="protein sequence ID" value="AAS43218.1"/>
    <property type="molecule type" value="Genomic_DNA"/>
</dbReference>
<keyword evidence="1" id="KW-1133">Transmembrane helix</keyword>
<sequence>MRLYSSLEEGDLRIVKCQKGSVMAEMLVALSIVMMMVSLLLPQTVLIMQERKNIQIRYKAFVLLKKEAALYMYENEAKQQKEKVINGNVYYTYWGGNEVCAMWKDVKGKMMEQCFYAGEKMN</sequence>
<dbReference type="NCBIfam" id="NF041013">
    <property type="entry name" value="T4P_ComGE"/>
    <property type="match status" value="1"/>
</dbReference>
<dbReference type="InterPro" id="IPR053468">
    <property type="entry name" value="ComGE-like"/>
</dbReference>
<feature type="transmembrane region" description="Helical" evidence="1">
    <location>
        <begin position="26"/>
        <end position="48"/>
    </location>
</feature>
<dbReference type="Proteomes" id="UP000002527">
    <property type="component" value="Chromosome"/>
</dbReference>
<gene>
    <name evidence="2" type="ordered locus">BCE_4317</name>
</gene>
<protein>
    <recommendedName>
        <fullName evidence="4">Competence protein ComG</fullName>
    </recommendedName>
</protein>